<feature type="non-terminal residue" evidence="2">
    <location>
        <position position="60"/>
    </location>
</feature>
<sequence length="60" mass="6727">MWLIMNPGLLTESVLPLPEGPTTIGRTEENSLCVLHASLSRRHARVERQGEQVVLFDRTA</sequence>
<evidence type="ECO:0000313" key="2">
    <source>
        <dbReference type="EMBL" id="EAU67540.1"/>
    </source>
</evidence>
<dbReference type="AlphaFoldDB" id="Q095W5"/>
<comment type="caution">
    <text evidence="2">The sequence shown here is derived from an EMBL/GenBank/DDBJ whole genome shotgun (WGS) entry which is preliminary data.</text>
</comment>
<dbReference type="Gene3D" id="2.60.200.20">
    <property type="match status" value="1"/>
</dbReference>
<dbReference type="CDD" id="cd00060">
    <property type="entry name" value="FHA"/>
    <property type="match status" value="1"/>
</dbReference>
<name>Q095W5_STIAD</name>
<dbReference type="Pfam" id="PF00498">
    <property type="entry name" value="FHA"/>
    <property type="match status" value="1"/>
</dbReference>
<evidence type="ECO:0000259" key="1">
    <source>
        <dbReference type="Pfam" id="PF00498"/>
    </source>
</evidence>
<dbReference type="Proteomes" id="UP000032702">
    <property type="component" value="Unassembled WGS sequence"/>
</dbReference>
<accession>Q095W5</accession>
<reference evidence="2 3" key="1">
    <citation type="submission" date="2006-04" db="EMBL/GenBank/DDBJ databases">
        <authorList>
            <person name="Nierman W.C."/>
        </authorList>
    </citation>
    <scope>NUCLEOTIDE SEQUENCE [LARGE SCALE GENOMIC DNA]</scope>
    <source>
        <strain evidence="2 3">DW4/3-1</strain>
    </source>
</reference>
<dbReference type="RefSeq" id="WP_002612895.1">
    <property type="nucleotide sequence ID" value="NZ_AAMD01000031.1"/>
</dbReference>
<gene>
    <name evidence="2" type="ORF">STIAU_5929</name>
</gene>
<protein>
    <submittedName>
        <fullName evidence="2">Pkn9 associate protein 1, putative</fullName>
    </submittedName>
</protein>
<feature type="domain" description="FHA" evidence="1">
    <location>
        <begin position="22"/>
        <end position="57"/>
    </location>
</feature>
<dbReference type="SUPFAM" id="SSF49879">
    <property type="entry name" value="SMAD/FHA domain"/>
    <property type="match status" value="1"/>
</dbReference>
<evidence type="ECO:0000313" key="3">
    <source>
        <dbReference type="Proteomes" id="UP000032702"/>
    </source>
</evidence>
<dbReference type="InterPro" id="IPR008984">
    <property type="entry name" value="SMAD_FHA_dom_sf"/>
</dbReference>
<dbReference type="InterPro" id="IPR000253">
    <property type="entry name" value="FHA_dom"/>
</dbReference>
<dbReference type="EMBL" id="AAMD01000031">
    <property type="protein sequence ID" value="EAU67540.1"/>
    <property type="molecule type" value="Genomic_DNA"/>
</dbReference>
<organism evidence="2 3">
    <name type="scientific">Stigmatella aurantiaca (strain DW4/3-1)</name>
    <dbReference type="NCBI Taxonomy" id="378806"/>
    <lineage>
        <taxon>Bacteria</taxon>
        <taxon>Pseudomonadati</taxon>
        <taxon>Myxococcota</taxon>
        <taxon>Myxococcia</taxon>
        <taxon>Myxococcales</taxon>
        <taxon>Cystobacterineae</taxon>
        <taxon>Archangiaceae</taxon>
        <taxon>Stigmatella</taxon>
    </lineage>
</organism>
<proteinExistence type="predicted"/>